<keyword evidence="2" id="KW-1185">Reference proteome</keyword>
<protein>
    <submittedName>
        <fullName evidence="1">Uncharacterized protein</fullName>
    </submittedName>
</protein>
<comment type="caution">
    <text evidence="1">The sequence shown here is derived from an EMBL/GenBank/DDBJ whole genome shotgun (WGS) entry which is preliminary data.</text>
</comment>
<accession>A0A7W7Y3V2</accession>
<name>A0A7W7Y3V2_9BACT</name>
<dbReference type="EMBL" id="JACHID010000003">
    <property type="protein sequence ID" value="MBB5021444.1"/>
    <property type="molecule type" value="Genomic_DNA"/>
</dbReference>
<evidence type="ECO:0000313" key="1">
    <source>
        <dbReference type="EMBL" id="MBB5021444.1"/>
    </source>
</evidence>
<gene>
    <name evidence="1" type="ORF">HNR37_000753</name>
</gene>
<dbReference type="RefSeq" id="WP_183730151.1">
    <property type="nucleotide sequence ID" value="NZ_JACHID010000003.1"/>
</dbReference>
<dbReference type="AlphaFoldDB" id="A0A7W7Y3V2"/>
<proteinExistence type="predicted"/>
<sequence length="211" mass="23143">MKIHTAATSVGKTLCQFRHRSSGVECHGIYEGKQVRPIAGSVFFEWVELSKVFSVNSVEFLPFCYPENIYFLNAAQEITHHKSASHLILHESQPLPKAVATVYATAICKGRCGVSSAQCFSLLGCGWLIDFSMGAKVDYSAGTVWMATQLQVSEGSQLNTFISGKPHKLQVSKNHMQRLGQQLIKTQTFSPGDVIALPVTDPLNAKDVQLV</sequence>
<dbReference type="Proteomes" id="UP000528322">
    <property type="component" value="Unassembled WGS sequence"/>
</dbReference>
<evidence type="ECO:0000313" key="2">
    <source>
        <dbReference type="Proteomes" id="UP000528322"/>
    </source>
</evidence>
<organism evidence="1 2">
    <name type="scientific">Desulfurispira natronophila</name>
    <dbReference type="NCBI Taxonomy" id="682562"/>
    <lineage>
        <taxon>Bacteria</taxon>
        <taxon>Pseudomonadati</taxon>
        <taxon>Chrysiogenota</taxon>
        <taxon>Chrysiogenia</taxon>
        <taxon>Chrysiogenales</taxon>
        <taxon>Chrysiogenaceae</taxon>
        <taxon>Desulfurispira</taxon>
    </lineage>
</organism>
<reference evidence="1 2" key="1">
    <citation type="submission" date="2020-08" db="EMBL/GenBank/DDBJ databases">
        <title>Genomic Encyclopedia of Type Strains, Phase IV (KMG-IV): sequencing the most valuable type-strain genomes for metagenomic binning, comparative biology and taxonomic classification.</title>
        <authorList>
            <person name="Goeker M."/>
        </authorList>
    </citation>
    <scope>NUCLEOTIDE SEQUENCE [LARGE SCALE GENOMIC DNA]</scope>
    <source>
        <strain evidence="1 2">DSM 22071</strain>
    </source>
</reference>